<dbReference type="EMBL" id="MCGN01000004">
    <property type="protein sequence ID" value="ORY97703.1"/>
    <property type="molecule type" value="Genomic_DNA"/>
</dbReference>
<dbReference type="AlphaFoldDB" id="A0A1X2HFG8"/>
<dbReference type="GO" id="GO:0008353">
    <property type="term" value="F:RNA polymerase II CTD heptapeptide repeat kinase activity"/>
    <property type="evidence" value="ECO:0007669"/>
    <property type="project" value="UniProtKB-EC"/>
</dbReference>
<keyword evidence="4" id="KW-0808">Transferase</keyword>
<keyword evidence="6 16" id="KW-0418">Kinase</keyword>
<comment type="catalytic activity">
    <reaction evidence="11">
        <text>[DNA-directed RNA polymerase] + ATP = phospho-[DNA-directed RNA polymerase] + ADP + H(+)</text>
        <dbReference type="Rhea" id="RHEA:10216"/>
        <dbReference type="Rhea" id="RHEA-COMP:11321"/>
        <dbReference type="Rhea" id="RHEA-COMP:11322"/>
        <dbReference type="ChEBI" id="CHEBI:15378"/>
        <dbReference type="ChEBI" id="CHEBI:30616"/>
        <dbReference type="ChEBI" id="CHEBI:43176"/>
        <dbReference type="ChEBI" id="CHEBI:68546"/>
        <dbReference type="ChEBI" id="CHEBI:456216"/>
        <dbReference type="EC" id="2.7.11.23"/>
    </reaction>
</comment>
<dbReference type="Gene3D" id="1.10.510.10">
    <property type="entry name" value="Transferase(Phosphotransferase) domain 1"/>
    <property type="match status" value="1"/>
</dbReference>
<evidence type="ECO:0000256" key="7">
    <source>
        <dbReference type="ARBA" id="ARBA00022840"/>
    </source>
</evidence>
<dbReference type="PANTHER" id="PTHR24056:SF233">
    <property type="entry name" value="CYCLIN-DEPENDENT KINASE 9"/>
    <property type="match status" value="1"/>
</dbReference>
<evidence type="ECO:0000256" key="12">
    <source>
        <dbReference type="PROSITE-ProRule" id="PRU10141"/>
    </source>
</evidence>
<feature type="binding site" evidence="12">
    <location>
        <position position="103"/>
    </location>
    <ligand>
        <name>ATP</name>
        <dbReference type="ChEBI" id="CHEBI:30616"/>
    </ligand>
</feature>
<keyword evidence="17" id="KW-1185">Reference proteome</keyword>
<feature type="domain" description="Protein kinase" evidence="15">
    <location>
        <begin position="74"/>
        <end position="365"/>
    </location>
</feature>
<evidence type="ECO:0000256" key="14">
    <source>
        <dbReference type="SAM" id="MobiDB-lite"/>
    </source>
</evidence>
<dbReference type="GO" id="GO:0004693">
    <property type="term" value="F:cyclin-dependent protein serine/threonine kinase activity"/>
    <property type="evidence" value="ECO:0007669"/>
    <property type="project" value="UniProtKB-EC"/>
</dbReference>
<dbReference type="GO" id="GO:0030643">
    <property type="term" value="P:intracellular phosphate ion homeostasis"/>
    <property type="evidence" value="ECO:0007669"/>
    <property type="project" value="EnsemblFungi"/>
</dbReference>
<dbReference type="GO" id="GO:0000785">
    <property type="term" value="C:chromatin"/>
    <property type="evidence" value="ECO:0007669"/>
    <property type="project" value="EnsemblFungi"/>
</dbReference>
<dbReference type="InterPro" id="IPR000719">
    <property type="entry name" value="Prot_kinase_dom"/>
</dbReference>
<feature type="compositionally biased region" description="Polar residues" evidence="14">
    <location>
        <begin position="37"/>
        <end position="49"/>
    </location>
</feature>
<dbReference type="OMA" id="EPSHEFQ"/>
<dbReference type="InterPro" id="IPR008271">
    <property type="entry name" value="Ser/Thr_kinase_AS"/>
</dbReference>
<organism evidence="16 17">
    <name type="scientific">Syncephalastrum racemosum</name>
    <name type="common">Filamentous fungus</name>
    <dbReference type="NCBI Taxonomy" id="13706"/>
    <lineage>
        <taxon>Eukaryota</taxon>
        <taxon>Fungi</taxon>
        <taxon>Fungi incertae sedis</taxon>
        <taxon>Mucoromycota</taxon>
        <taxon>Mucoromycotina</taxon>
        <taxon>Mucoromycetes</taxon>
        <taxon>Mucorales</taxon>
        <taxon>Syncephalastraceae</taxon>
        <taxon>Syncephalastrum</taxon>
    </lineage>
</organism>
<evidence type="ECO:0000256" key="6">
    <source>
        <dbReference type="ARBA" id="ARBA00022777"/>
    </source>
</evidence>
<dbReference type="SMART" id="SM00220">
    <property type="entry name" value="S_TKc"/>
    <property type="match status" value="1"/>
</dbReference>
<dbReference type="GO" id="GO:0070693">
    <property type="term" value="C:P-TEFb-cap methyltransferase complex"/>
    <property type="evidence" value="ECO:0007669"/>
    <property type="project" value="EnsemblFungi"/>
</dbReference>
<accession>A0A1X2HFG8</accession>
<dbReference type="GO" id="GO:0070691">
    <property type="term" value="C:P-TEFb complex"/>
    <property type="evidence" value="ECO:0007669"/>
    <property type="project" value="EnsemblFungi"/>
</dbReference>
<evidence type="ECO:0000256" key="11">
    <source>
        <dbReference type="ARBA" id="ARBA00049280"/>
    </source>
</evidence>
<name>A0A1X2HFG8_SYNRA</name>
<dbReference type="Proteomes" id="UP000242180">
    <property type="component" value="Unassembled WGS sequence"/>
</dbReference>
<keyword evidence="8" id="KW-0539">Nucleus</keyword>
<gene>
    <name evidence="16" type="ORF">BCR43DRAFT_490222</name>
</gene>
<dbReference type="Gene3D" id="3.30.200.20">
    <property type="entry name" value="Phosphorylase Kinase, domain 1"/>
    <property type="match status" value="1"/>
</dbReference>
<feature type="compositionally biased region" description="Basic and acidic residues" evidence="14">
    <location>
        <begin position="1"/>
        <end position="23"/>
    </location>
</feature>
<dbReference type="PROSITE" id="PS00107">
    <property type="entry name" value="PROTEIN_KINASE_ATP"/>
    <property type="match status" value="1"/>
</dbReference>
<evidence type="ECO:0000313" key="17">
    <source>
        <dbReference type="Proteomes" id="UP000242180"/>
    </source>
</evidence>
<dbReference type="FunFam" id="1.10.510.10:FF:000415">
    <property type="entry name" value="CMGC/CDK/CRK7 protein kinase, variant"/>
    <property type="match status" value="1"/>
</dbReference>
<reference evidence="16 17" key="1">
    <citation type="submission" date="2016-07" db="EMBL/GenBank/DDBJ databases">
        <title>Pervasive Adenine N6-methylation of Active Genes in Fungi.</title>
        <authorList>
            <consortium name="DOE Joint Genome Institute"/>
            <person name="Mondo S.J."/>
            <person name="Dannebaum R.O."/>
            <person name="Kuo R.C."/>
            <person name="Labutti K."/>
            <person name="Haridas S."/>
            <person name="Kuo A."/>
            <person name="Salamov A."/>
            <person name="Ahrendt S.R."/>
            <person name="Lipzen A."/>
            <person name="Sullivan W."/>
            <person name="Andreopoulos W.B."/>
            <person name="Clum A."/>
            <person name="Lindquist E."/>
            <person name="Daum C."/>
            <person name="Ramamoorthy G.K."/>
            <person name="Gryganskyi A."/>
            <person name="Culley D."/>
            <person name="Magnuson J.K."/>
            <person name="James T.Y."/>
            <person name="O'Malley M.A."/>
            <person name="Stajich J.E."/>
            <person name="Spatafora J.W."/>
            <person name="Visel A."/>
            <person name="Grigoriev I.V."/>
        </authorList>
    </citation>
    <scope>NUCLEOTIDE SEQUENCE [LARGE SCALE GENOMIC DNA]</scope>
    <source>
        <strain evidence="16 17">NRRL 2496</strain>
    </source>
</reference>
<dbReference type="FunFam" id="3.30.200.20:FF:000124">
    <property type="entry name" value="Cyclin-dependent kinase 4"/>
    <property type="match status" value="1"/>
</dbReference>
<evidence type="ECO:0000259" key="15">
    <source>
        <dbReference type="PROSITE" id="PS50011"/>
    </source>
</evidence>
<dbReference type="FunCoup" id="A0A1X2HFG8">
    <property type="interactions" value="784"/>
</dbReference>
<evidence type="ECO:0000256" key="8">
    <source>
        <dbReference type="ARBA" id="ARBA00023242"/>
    </source>
</evidence>
<comment type="catalytic activity">
    <reaction evidence="10">
        <text>L-seryl-[protein] + ATP = O-phospho-L-seryl-[protein] + ADP + H(+)</text>
        <dbReference type="Rhea" id="RHEA:17989"/>
        <dbReference type="Rhea" id="RHEA-COMP:9863"/>
        <dbReference type="Rhea" id="RHEA-COMP:11604"/>
        <dbReference type="ChEBI" id="CHEBI:15378"/>
        <dbReference type="ChEBI" id="CHEBI:29999"/>
        <dbReference type="ChEBI" id="CHEBI:30616"/>
        <dbReference type="ChEBI" id="CHEBI:83421"/>
        <dbReference type="ChEBI" id="CHEBI:456216"/>
        <dbReference type="EC" id="2.7.11.22"/>
    </reaction>
</comment>
<evidence type="ECO:0000256" key="13">
    <source>
        <dbReference type="RuleBase" id="RU000304"/>
    </source>
</evidence>
<dbReference type="PROSITE" id="PS50011">
    <property type="entry name" value="PROTEIN_KINASE_DOM"/>
    <property type="match status" value="1"/>
</dbReference>
<dbReference type="PANTHER" id="PTHR24056">
    <property type="entry name" value="CELL DIVISION PROTEIN KINASE"/>
    <property type="match status" value="1"/>
</dbReference>
<evidence type="ECO:0000256" key="5">
    <source>
        <dbReference type="ARBA" id="ARBA00022741"/>
    </source>
</evidence>
<keyword evidence="3 13" id="KW-0723">Serine/threonine-protein kinase</keyword>
<protein>
    <submittedName>
        <fullName evidence="16">Kinase-like domain-containing protein</fullName>
    </submittedName>
</protein>
<dbReference type="GO" id="GO:0005524">
    <property type="term" value="F:ATP binding"/>
    <property type="evidence" value="ECO:0007669"/>
    <property type="project" value="UniProtKB-UniRule"/>
</dbReference>
<dbReference type="InParanoid" id="A0A1X2HFG8"/>
<dbReference type="STRING" id="13706.A0A1X2HFG8"/>
<keyword evidence="5 12" id="KW-0547">Nucleotide-binding</keyword>
<dbReference type="Pfam" id="PF00069">
    <property type="entry name" value="Pkinase"/>
    <property type="match status" value="1"/>
</dbReference>
<evidence type="ECO:0000256" key="4">
    <source>
        <dbReference type="ARBA" id="ARBA00022679"/>
    </source>
</evidence>
<dbReference type="GO" id="GO:0032968">
    <property type="term" value="P:positive regulation of transcription elongation by RNA polymerase II"/>
    <property type="evidence" value="ECO:0007669"/>
    <property type="project" value="EnsemblFungi"/>
</dbReference>
<evidence type="ECO:0000256" key="2">
    <source>
        <dbReference type="ARBA" id="ARBA00006485"/>
    </source>
</evidence>
<evidence type="ECO:0000256" key="9">
    <source>
        <dbReference type="ARBA" id="ARBA00047811"/>
    </source>
</evidence>
<dbReference type="InterPro" id="IPR050108">
    <property type="entry name" value="CDK"/>
</dbReference>
<dbReference type="InterPro" id="IPR017441">
    <property type="entry name" value="Protein_kinase_ATP_BS"/>
</dbReference>
<dbReference type="InterPro" id="IPR011009">
    <property type="entry name" value="Kinase-like_dom_sf"/>
</dbReference>
<evidence type="ECO:0000256" key="1">
    <source>
        <dbReference type="ARBA" id="ARBA00004123"/>
    </source>
</evidence>
<dbReference type="OrthoDB" id="28397at2759"/>
<feature type="region of interest" description="Disordered" evidence="14">
    <location>
        <begin position="1"/>
        <end position="64"/>
    </location>
</feature>
<sequence>MKRKSPDDPERGEVDLKRNDRSLYSHASRQTSHDGSDQGTSPAYSTATPNYEKPQTPLKKKKHNFTGVSKLAKYKLESKLGEGTFGEVHKGTNKETGEIVALKRILMHHEKEGIPITAVREIKILKQLNHPNVVPLTDMAIFRKKDESGRREQTEVYMVFPYMDHDLAGLLENPSANLSLSHIKTYFQQLLKGTAYLHHNKILHRDIKAANLLIDNKGILQIADFGLARGIEEDGRDYTACVVTRWYRPPELLLGERKYTSAIDMWGVGCILGEILKGRPILQGTDDMDQLKRIFSLVGSPTEETMPGWKDLPDANKVHFDHYKGRMHIDFDDCDPLAVDLLSKILVLDPKKRLTAMDALDHDFFFTEPAPARPEE</sequence>
<comment type="caution">
    <text evidence="16">The sequence shown here is derived from an EMBL/GenBank/DDBJ whole genome shotgun (WGS) entry which is preliminary data.</text>
</comment>
<evidence type="ECO:0000313" key="16">
    <source>
        <dbReference type="EMBL" id="ORY97703.1"/>
    </source>
</evidence>
<comment type="similarity">
    <text evidence="2">Belongs to the protein kinase superfamily. CMGC Ser/Thr protein kinase family. CDC2/CDKX subfamily.</text>
</comment>
<comment type="catalytic activity">
    <reaction evidence="9">
        <text>L-threonyl-[protein] + ATP = O-phospho-L-threonyl-[protein] + ADP + H(+)</text>
        <dbReference type="Rhea" id="RHEA:46608"/>
        <dbReference type="Rhea" id="RHEA-COMP:11060"/>
        <dbReference type="Rhea" id="RHEA-COMP:11605"/>
        <dbReference type="ChEBI" id="CHEBI:15378"/>
        <dbReference type="ChEBI" id="CHEBI:30013"/>
        <dbReference type="ChEBI" id="CHEBI:30616"/>
        <dbReference type="ChEBI" id="CHEBI:61977"/>
        <dbReference type="ChEBI" id="CHEBI:456216"/>
        <dbReference type="EC" id="2.7.11.22"/>
    </reaction>
</comment>
<comment type="subcellular location">
    <subcellularLocation>
        <location evidence="1">Nucleus</location>
    </subcellularLocation>
</comment>
<evidence type="ECO:0000256" key="3">
    <source>
        <dbReference type="ARBA" id="ARBA00022527"/>
    </source>
</evidence>
<dbReference type="SUPFAM" id="SSF56112">
    <property type="entry name" value="Protein kinase-like (PK-like)"/>
    <property type="match status" value="1"/>
</dbReference>
<proteinExistence type="inferred from homology"/>
<keyword evidence="7 12" id="KW-0067">ATP-binding</keyword>
<evidence type="ECO:0000256" key="10">
    <source>
        <dbReference type="ARBA" id="ARBA00048367"/>
    </source>
</evidence>
<dbReference type="PROSITE" id="PS00108">
    <property type="entry name" value="PROTEIN_KINASE_ST"/>
    <property type="match status" value="1"/>
</dbReference>